<dbReference type="InterPro" id="IPR050756">
    <property type="entry name" value="CSN3"/>
</dbReference>
<protein>
    <recommendedName>
        <fullName evidence="2">26S proteasome non-ATPase regulatory subunit 3 N-terminal TPR repeats domain-containing protein</fullName>
    </recommendedName>
</protein>
<sequence>MQVDCETPLSQEIESNIKLLAQSTDVAHSSRLLAMSNSILSKAKQQDLSDGVAPFLTLDCGSTPFSVQYVTEEYPQRAAALLYLVRYFWRNGVQDVAEFLARQAFEQFHTSPLGSTLVEGRLLHAACLATPGEVLQQVVLPALRRAQDRRTHEAHATFVVALLRQCVGTGDMAKAERLLERMPFPDHRLVSNSMVARFLYYKGVVALTAADYAAAVTSLSAAISAAPSSSETVSGFQTTCHRALVLARLLHGEVTPHPELIKYPGPVPLLAVSQAYQSGSTGQVEQAVTRHSDAFAAFGLLPIAQRVPAACTRGAVVRLASVVKRATLAQVTARLGLDSEQAVLLAIGDATERGLVKAELTKDGVVEFGDASQPDKSCADELRELTARLDGIRARAVKSLRFDTEETSKKTALETLVHEEMAEDAVMGAAEGDE</sequence>
<evidence type="ECO:0000256" key="1">
    <source>
        <dbReference type="ARBA" id="ARBA00022490"/>
    </source>
</evidence>
<proteinExistence type="predicted"/>
<dbReference type="GO" id="GO:0008180">
    <property type="term" value="C:COP9 signalosome"/>
    <property type="evidence" value="ECO:0007669"/>
    <property type="project" value="TreeGrafter"/>
</dbReference>
<dbReference type="Proteomes" id="UP000265618">
    <property type="component" value="Unassembled WGS sequence"/>
</dbReference>
<evidence type="ECO:0000259" key="2">
    <source>
        <dbReference type="Pfam" id="PF25573"/>
    </source>
</evidence>
<dbReference type="Gene3D" id="1.25.40.10">
    <property type="entry name" value="Tetratricopeptide repeat domain"/>
    <property type="match status" value="1"/>
</dbReference>
<keyword evidence="4" id="KW-1185">Reference proteome</keyword>
<dbReference type="AlphaFoldDB" id="A0A9K3GEU2"/>
<name>A0A9K3GEU2_9EUKA</name>
<feature type="domain" description="26S proteasome non-ATPase regulatory subunit 3 N-terminal TPR repeats" evidence="2">
    <location>
        <begin position="135"/>
        <end position="254"/>
    </location>
</feature>
<dbReference type="SMART" id="SM00753">
    <property type="entry name" value="PAM"/>
    <property type="match status" value="1"/>
</dbReference>
<evidence type="ECO:0000313" key="4">
    <source>
        <dbReference type="Proteomes" id="UP000265618"/>
    </source>
</evidence>
<keyword evidence="1" id="KW-0963">Cytoplasm</keyword>
<organism evidence="3 4">
    <name type="scientific">Kipferlia bialata</name>
    <dbReference type="NCBI Taxonomy" id="797122"/>
    <lineage>
        <taxon>Eukaryota</taxon>
        <taxon>Metamonada</taxon>
        <taxon>Carpediemonas-like organisms</taxon>
        <taxon>Kipferlia</taxon>
    </lineage>
</organism>
<dbReference type="GO" id="GO:0006511">
    <property type="term" value="P:ubiquitin-dependent protein catabolic process"/>
    <property type="evidence" value="ECO:0007669"/>
    <property type="project" value="TreeGrafter"/>
</dbReference>
<dbReference type="EMBL" id="BDIP01000117">
    <property type="protein sequence ID" value="GIQ80173.1"/>
    <property type="molecule type" value="Genomic_DNA"/>
</dbReference>
<comment type="caution">
    <text evidence="3">The sequence shown here is derived from an EMBL/GenBank/DDBJ whole genome shotgun (WGS) entry which is preliminary data.</text>
</comment>
<dbReference type="InterPro" id="IPR011990">
    <property type="entry name" value="TPR-like_helical_dom_sf"/>
</dbReference>
<dbReference type="PANTHER" id="PTHR10758:SF1">
    <property type="entry name" value="COP9 SIGNALOSOME COMPLEX SUBUNIT 3"/>
    <property type="match status" value="1"/>
</dbReference>
<gene>
    <name evidence="3" type="ORF">KIPB_000930</name>
</gene>
<accession>A0A9K3GEU2</accession>
<evidence type="ECO:0000313" key="3">
    <source>
        <dbReference type="EMBL" id="GIQ80173.1"/>
    </source>
</evidence>
<dbReference type="OrthoDB" id="1713558at2759"/>
<dbReference type="PANTHER" id="PTHR10758">
    <property type="entry name" value="26S PROTEASOME NON-ATPASE REGULATORY SUBUNIT 3/COP9 SIGNALOSOME COMPLEX SUBUNIT 3"/>
    <property type="match status" value="1"/>
</dbReference>
<reference evidence="3 4" key="1">
    <citation type="journal article" date="2018" name="PLoS ONE">
        <title>The draft genome of Kipferlia bialata reveals reductive genome evolution in fornicate parasites.</title>
        <authorList>
            <person name="Tanifuji G."/>
            <person name="Takabayashi S."/>
            <person name="Kume K."/>
            <person name="Takagi M."/>
            <person name="Nakayama T."/>
            <person name="Kamikawa R."/>
            <person name="Inagaki Y."/>
            <person name="Hashimoto T."/>
        </authorList>
    </citation>
    <scope>NUCLEOTIDE SEQUENCE [LARGE SCALE GENOMIC DNA]</scope>
    <source>
        <strain evidence="3">NY0173</strain>
    </source>
</reference>
<dbReference type="InterPro" id="IPR057985">
    <property type="entry name" value="TPR_PSMD3_N"/>
</dbReference>
<dbReference type="Pfam" id="PF25573">
    <property type="entry name" value="TPR_PSMD3_N"/>
    <property type="match status" value="1"/>
</dbReference>